<dbReference type="OrthoDB" id="6418713at2759"/>
<evidence type="ECO:0000256" key="2">
    <source>
        <dbReference type="ARBA" id="ARBA00022692"/>
    </source>
</evidence>
<evidence type="ECO:0000259" key="5">
    <source>
        <dbReference type="Pfam" id="PF03151"/>
    </source>
</evidence>
<evidence type="ECO:0000256" key="1">
    <source>
        <dbReference type="ARBA" id="ARBA00004141"/>
    </source>
</evidence>
<keyword evidence="3" id="KW-1133">Transmembrane helix</keyword>
<feature type="domain" description="Sugar phosphate transporter" evidence="5">
    <location>
        <begin position="15"/>
        <end position="191"/>
    </location>
</feature>
<reference evidence="6" key="1">
    <citation type="submission" date="2021-02" db="EMBL/GenBank/DDBJ databases">
        <authorList>
            <person name="Bekaert M."/>
        </authorList>
    </citation>
    <scope>NUCLEOTIDE SEQUENCE</scope>
    <source>
        <strain evidence="6">IoA-00</strain>
    </source>
</reference>
<dbReference type="AlphaFoldDB" id="A0A7R8GZ42"/>
<evidence type="ECO:0000256" key="3">
    <source>
        <dbReference type="ARBA" id="ARBA00022989"/>
    </source>
</evidence>
<dbReference type="GO" id="GO:0016020">
    <property type="term" value="C:membrane"/>
    <property type="evidence" value="ECO:0007669"/>
    <property type="project" value="UniProtKB-SubCell"/>
</dbReference>
<gene>
    <name evidence="6" type="ORF">LSAA_847</name>
</gene>
<keyword evidence="7" id="KW-1185">Reference proteome</keyword>
<dbReference type="EMBL" id="HG994580">
    <property type="protein sequence ID" value="CAF2757556.1"/>
    <property type="molecule type" value="Genomic_DNA"/>
</dbReference>
<evidence type="ECO:0000256" key="4">
    <source>
        <dbReference type="ARBA" id="ARBA00023136"/>
    </source>
</evidence>
<dbReference type="InterPro" id="IPR037185">
    <property type="entry name" value="EmrE-like"/>
</dbReference>
<organism evidence="6 7">
    <name type="scientific">Lepeophtheirus salmonis</name>
    <name type="common">Salmon louse</name>
    <name type="synonym">Caligus salmonis</name>
    <dbReference type="NCBI Taxonomy" id="72036"/>
    <lineage>
        <taxon>Eukaryota</taxon>
        <taxon>Metazoa</taxon>
        <taxon>Ecdysozoa</taxon>
        <taxon>Arthropoda</taxon>
        <taxon>Crustacea</taxon>
        <taxon>Multicrustacea</taxon>
        <taxon>Hexanauplia</taxon>
        <taxon>Copepoda</taxon>
        <taxon>Siphonostomatoida</taxon>
        <taxon>Caligidae</taxon>
        <taxon>Lepeophtheirus</taxon>
    </lineage>
</organism>
<proteinExistence type="predicted"/>
<protein>
    <submittedName>
        <fullName evidence="6">SLC35E1</fullName>
    </submittedName>
</protein>
<dbReference type="Proteomes" id="UP000675881">
    <property type="component" value="Chromosome 1"/>
</dbReference>
<dbReference type="SUPFAM" id="SSF103481">
    <property type="entry name" value="Multidrug resistance efflux transporter EmrE"/>
    <property type="match status" value="1"/>
</dbReference>
<dbReference type="Pfam" id="PF03151">
    <property type="entry name" value="TPT"/>
    <property type="match status" value="2"/>
</dbReference>
<sequence>MSSSPSYGDIRNCLRILLLCGGWYSVSSANGVIGKWILSEFPHPMSLTMVQLLSITLYSRPLMVLLNVRSFSVTWKYYLKLIVPLAFAKFLFSVMSHISIWKVPVSYAHTVKATMPFFTVIIARILFGEKHGWKVYFSLLPIIGGVAIATLTEASFHPLGLICALVATAGFSLINIYSKQVLKESGVHQLRLVLHFGTLDGFFNWLQSIFALSILKLVAPLTYAVANVTKRISIISISLLMLKNPITSTNLGGMLFAIFGVFFYNKAKYDENRAKETLPTRGSGHPSIRPLSHSLWQVYDSDVNQLKSRSHKFISNGYQPL</sequence>
<keyword evidence="2" id="KW-0812">Transmembrane</keyword>
<dbReference type="PANTHER" id="PTHR11132">
    <property type="entry name" value="SOLUTE CARRIER FAMILY 35"/>
    <property type="match status" value="1"/>
</dbReference>
<feature type="domain" description="Sugar phosphate transporter" evidence="5">
    <location>
        <begin position="198"/>
        <end position="265"/>
    </location>
</feature>
<comment type="subcellular location">
    <subcellularLocation>
        <location evidence="1">Membrane</location>
        <topology evidence="1">Multi-pass membrane protein</topology>
    </subcellularLocation>
</comment>
<accession>A0A7R8GZ42</accession>
<name>A0A7R8GZ42_LEPSM</name>
<evidence type="ECO:0000313" key="7">
    <source>
        <dbReference type="Proteomes" id="UP000675881"/>
    </source>
</evidence>
<dbReference type="InterPro" id="IPR004853">
    <property type="entry name" value="Sugar_P_trans_dom"/>
</dbReference>
<keyword evidence="4" id="KW-0472">Membrane</keyword>
<evidence type="ECO:0000313" key="6">
    <source>
        <dbReference type="EMBL" id="CAF2757556.1"/>
    </source>
</evidence>
<dbReference type="InterPro" id="IPR050186">
    <property type="entry name" value="TPT_transporter"/>
</dbReference>